<dbReference type="GO" id="GO:0000030">
    <property type="term" value="F:mannosyltransferase activity"/>
    <property type="evidence" value="ECO:0007669"/>
    <property type="project" value="TreeGrafter"/>
</dbReference>
<protein>
    <submittedName>
        <fullName evidence="2">Uncharacterized protein</fullName>
    </submittedName>
</protein>
<accession>A0A5E7CED0</accession>
<organism evidence="2 3">
    <name type="scientific">Pseudomonas fluorescens</name>
    <dbReference type="NCBI Taxonomy" id="294"/>
    <lineage>
        <taxon>Bacteria</taxon>
        <taxon>Pseudomonadati</taxon>
        <taxon>Pseudomonadota</taxon>
        <taxon>Gammaproteobacteria</taxon>
        <taxon>Pseudomonadales</taxon>
        <taxon>Pseudomonadaceae</taxon>
        <taxon>Pseudomonas</taxon>
    </lineage>
</organism>
<evidence type="ECO:0000256" key="1">
    <source>
        <dbReference type="ARBA" id="ARBA00022679"/>
    </source>
</evidence>
<sequence>MIPKKIHYIWLGGAPLPKATLRCMESWREHLGDYEIILWDERNIEIEEPAYLNALKQKKWAFCADVARLKILHDHGGIYLDTDIEIIKSLTPLINTELFIGREDKKHINAAIVGCVPGNIFILQCLEAVKESLKHDYTPIPQIITSIYQKHETDYNFERAVYPPEYFYPYNPYASEVKTLMFSDITKNTYAIHHWSHTWKEGVKDKIFRKIKKLKRSLNIF</sequence>
<dbReference type="InterPro" id="IPR007577">
    <property type="entry name" value="GlycoTrfase_DXD_sugar-bd_CS"/>
</dbReference>
<dbReference type="GO" id="GO:0051999">
    <property type="term" value="P:mannosyl-inositol phosphorylceramide biosynthetic process"/>
    <property type="evidence" value="ECO:0007669"/>
    <property type="project" value="TreeGrafter"/>
</dbReference>
<proteinExistence type="predicted"/>
<evidence type="ECO:0000313" key="2">
    <source>
        <dbReference type="EMBL" id="VVO03239.1"/>
    </source>
</evidence>
<dbReference type="InterPro" id="IPR051706">
    <property type="entry name" value="Glycosyltransferase_domain"/>
</dbReference>
<dbReference type="Proteomes" id="UP000381093">
    <property type="component" value="Unassembled WGS sequence"/>
</dbReference>
<keyword evidence="1" id="KW-0808">Transferase</keyword>
<gene>
    <name evidence="2" type="ORF">PS710_02837</name>
</gene>
<dbReference type="SUPFAM" id="SSF53448">
    <property type="entry name" value="Nucleotide-diphospho-sugar transferases"/>
    <property type="match status" value="1"/>
</dbReference>
<name>A0A5E7CED0_PSEFL</name>
<dbReference type="InterPro" id="IPR029044">
    <property type="entry name" value="Nucleotide-diphossugar_trans"/>
</dbReference>
<evidence type="ECO:0000313" key="3">
    <source>
        <dbReference type="Proteomes" id="UP000381093"/>
    </source>
</evidence>
<dbReference type="Pfam" id="PF04488">
    <property type="entry name" value="Gly_transf_sug"/>
    <property type="match status" value="1"/>
</dbReference>
<dbReference type="PANTHER" id="PTHR32385:SF15">
    <property type="entry name" value="INOSITOL PHOSPHOCERAMIDE MANNOSYLTRANSFERASE 1"/>
    <property type="match status" value="1"/>
</dbReference>
<reference evidence="2 3" key="1">
    <citation type="submission" date="2019-09" db="EMBL/GenBank/DDBJ databases">
        <authorList>
            <person name="Chandra G."/>
            <person name="Truman W A."/>
        </authorList>
    </citation>
    <scope>NUCLEOTIDE SEQUENCE [LARGE SCALE GENOMIC DNA]</scope>
    <source>
        <strain evidence="2">PS710</strain>
    </source>
</reference>
<dbReference type="Gene3D" id="3.90.550.20">
    <property type="match status" value="1"/>
</dbReference>
<dbReference type="GO" id="GO:0016020">
    <property type="term" value="C:membrane"/>
    <property type="evidence" value="ECO:0007669"/>
    <property type="project" value="GOC"/>
</dbReference>
<dbReference type="PANTHER" id="PTHR32385">
    <property type="entry name" value="MANNOSYL PHOSPHORYLINOSITOL CERAMIDE SYNTHASE"/>
    <property type="match status" value="1"/>
</dbReference>
<dbReference type="EMBL" id="CABVHW010000008">
    <property type="protein sequence ID" value="VVO03239.1"/>
    <property type="molecule type" value="Genomic_DNA"/>
</dbReference>
<dbReference type="AlphaFoldDB" id="A0A5E7CED0"/>
<dbReference type="RefSeq" id="WP_150765088.1">
    <property type="nucleotide sequence ID" value="NZ_CABVHW010000008.1"/>
</dbReference>